<keyword evidence="2" id="KW-1185">Reference proteome</keyword>
<name>A0ABR7CJI7_9BACT</name>
<evidence type="ECO:0000313" key="2">
    <source>
        <dbReference type="Proteomes" id="UP000636891"/>
    </source>
</evidence>
<reference evidence="1 2" key="1">
    <citation type="submission" date="2020-08" db="EMBL/GenBank/DDBJ databases">
        <title>Genome public.</title>
        <authorList>
            <person name="Liu C."/>
            <person name="Sun Q."/>
        </authorList>
    </citation>
    <scope>NUCLEOTIDE SEQUENCE [LARGE SCALE GENOMIC DNA]</scope>
    <source>
        <strain evidence="1 2">New-7</strain>
    </source>
</reference>
<dbReference type="RefSeq" id="WP_118656355.1">
    <property type="nucleotide sequence ID" value="NZ_JACOOK010000001.1"/>
</dbReference>
<dbReference type="InterPro" id="IPR014985">
    <property type="entry name" value="WbqC"/>
</dbReference>
<dbReference type="Pfam" id="PF08889">
    <property type="entry name" value="WbqC"/>
    <property type="match status" value="1"/>
</dbReference>
<accession>A0ABR7CJI7</accession>
<dbReference type="EMBL" id="JACOOK010000001">
    <property type="protein sequence ID" value="MBC5615827.1"/>
    <property type="molecule type" value="Genomic_DNA"/>
</dbReference>
<dbReference type="Proteomes" id="UP000636891">
    <property type="component" value="Unassembled WGS sequence"/>
</dbReference>
<organism evidence="1 2">
    <name type="scientific">Alistipes hominis</name>
    <dbReference type="NCBI Taxonomy" id="2763015"/>
    <lineage>
        <taxon>Bacteria</taxon>
        <taxon>Pseudomonadati</taxon>
        <taxon>Bacteroidota</taxon>
        <taxon>Bacteroidia</taxon>
        <taxon>Bacteroidales</taxon>
        <taxon>Rikenellaceae</taxon>
        <taxon>Alistipes</taxon>
    </lineage>
</organism>
<evidence type="ECO:0000313" key="1">
    <source>
        <dbReference type="EMBL" id="MBC5615827.1"/>
    </source>
</evidence>
<sequence length="207" mass="23834">MILSTAYLGNVQYYTKLLSGKAVIDLHEHYRKQSYRNRCDILTANGTSPLIVPVLQPSGLKKPTRDIRIDSSKKWQHQHWQTIVSAYRSSPYFVHYEERFAPFYRKRYEFLADLNAELQQTVFDLLQTEPEVGYSESYLPCPAPAEDFRDTLSPKPGLQRPDPAFRPATYYQVFAERYPFAANLSIIDLLFCEGPAATGILQDSTVR</sequence>
<protein>
    <submittedName>
        <fullName evidence="1">WbqC family protein</fullName>
    </submittedName>
</protein>
<proteinExistence type="predicted"/>
<comment type="caution">
    <text evidence="1">The sequence shown here is derived from an EMBL/GenBank/DDBJ whole genome shotgun (WGS) entry which is preliminary data.</text>
</comment>
<gene>
    <name evidence="1" type="ORF">H8S08_02160</name>
</gene>